<evidence type="ECO:0000256" key="2">
    <source>
        <dbReference type="ARBA" id="ARBA00013332"/>
    </source>
</evidence>
<accession>F9ZM02</accession>
<feature type="DNA-binding region" description="OmpR/PhoB-type" evidence="14">
    <location>
        <begin position="150"/>
        <end position="248"/>
    </location>
</feature>
<dbReference type="InterPro" id="IPR011006">
    <property type="entry name" value="CheY-like_superfamily"/>
</dbReference>
<evidence type="ECO:0000259" key="15">
    <source>
        <dbReference type="PROSITE" id="PS50110"/>
    </source>
</evidence>
<dbReference type="PANTHER" id="PTHR48111:SF40">
    <property type="entry name" value="PHOSPHATE REGULON TRANSCRIPTIONAL REGULATORY PROTEIN PHOB"/>
    <property type="match status" value="1"/>
</dbReference>
<dbReference type="GO" id="GO:0000976">
    <property type="term" value="F:transcription cis-regulatory region binding"/>
    <property type="evidence" value="ECO:0007669"/>
    <property type="project" value="TreeGrafter"/>
</dbReference>
<evidence type="ECO:0000256" key="10">
    <source>
        <dbReference type="ARBA" id="ARBA00023159"/>
    </source>
</evidence>
<keyword evidence="5 13" id="KW-0597">Phosphoprotein</keyword>
<keyword evidence="6" id="KW-0592">Phosphate transport</keyword>
<dbReference type="NCBIfam" id="TIGR02154">
    <property type="entry name" value="PhoB"/>
    <property type="match status" value="1"/>
</dbReference>
<keyword evidence="8" id="KW-0805">Transcription regulation</keyword>
<gene>
    <name evidence="17" type="ordered locus">Atc_0835</name>
</gene>
<dbReference type="Proteomes" id="UP000006135">
    <property type="component" value="Chromosome"/>
</dbReference>
<evidence type="ECO:0000256" key="7">
    <source>
        <dbReference type="ARBA" id="ARBA00023012"/>
    </source>
</evidence>
<keyword evidence="7" id="KW-0902">Two-component regulatory system</keyword>
<dbReference type="GO" id="GO:0032993">
    <property type="term" value="C:protein-DNA complex"/>
    <property type="evidence" value="ECO:0007669"/>
    <property type="project" value="TreeGrafter"/>
</dbReference>
<keyword evidence="10" id="KW-0010">Activator</keyword>
<keyword evidence="9 14" id="KW-0238">DNA-binding</keyword>
<dbReference type="HOGENOM" id="CLU_000445_30_4_6"/>
<dbReference type="Pfam" id="PF00486">
    <property type="entry name" value="Trans_reg_C"/>
    <property type="match status" value="1"/>
</dbReference>
<dbReference type="SUPFAM" id="SSF52172">
    <property type="entry name" value="CheY-like"/>
    <property type="match status" value="1"/>
</dbReference>
<dbReference type="Gene3D" id="6.10.250.690">
    <property type="match status" value="1"/>
</dbReference>
<proteinExistence type="predicted"/>
<evidence type="ECO:0000256" key="4">
    <source>
        <dbReference type="ARBA" id="ARBA00022490"/>
    </source>
</evidence>
<evidence type="ECO:0000259" key="16">
    <source>
        <dbReference type="PROSITE" id="PS51755"/>
    </source>
</evidence>
<dbReference type="CDD" id="cd00383">
    <property type="entry name" value="trans_reg_C"/>
    <property type="match status" value="1"/>
</dbReference>
<dbReference type="InterPro" id="IPR036388">
    <property type="entry name" value="WH-like_DNA-bd_sf"/>
</dbReference>
<evidence type="ECO:0000256" key="13">
    <source>
        <dbReference type="PROSITE-ProRule" id="PRU00169"/>
    </source>
</evidence>
<dbReference type="SUPFAM" id="SSF46894">
    <property type="entry name" value="C-terminal effector domain of the bipartite response regulators"/>
    <property type="match status" value="1"/>
</dbReference>
<evidence type="ECO:0000256" key="11">
    <source>
        <dbReference type="ARBA" id="ARBA00023163"/>
    </source>
</evidence>
<organism evidence="17 18">
    <name type="scientific">Acidithiobacillus caldus (strain SM-1)</name>
    <dbReference type="NCBI Taxonomy" id="990288"/>
    <lineage>
        <taxon>Bacteria</taxon>
        <taxon>Pseudomonadati</taxon>
        <taxon>Pseudomonadota</taxon>
        <taxon>Acidithiobacillia</taxon>
        <taxon>Acidithiobacillales</taxon>
        <taxon>Acidithiobacillaceae</taxon>
        <taxon>Acidithiobacillus</taxon>
    </lineage>
</organism>
<comment type="subcellular location">
    <subcellularLocation>
        <location evidence="1">Cytoplasm</location>
    </subcellularLocation>
</comment>
<dbReference type="InterPro" id="IPR016032">
    <property type="entry name" value="Sig_transdc_resp-reg_C-effctor"/>
</dbReference>
<feature type="domain" description="OmpR/PhoB-type" evidence="16">
    <location>
        <begin position="150"/>
        <end position="248"/>
    </location>
</feature>
<dbReference type="Pfam" id="PF00072">
    <property type="entry name" value="Response_reg"/>
    <property type="match status" value="1"/>
</dbReference>
<dbReference type="GO" id="GO:0006817">
    <property type="term" value="P:phosphate ion transport"/>
    <property type="evidence" value="ECO:0007669"/>
    <property type="project" value="UniProtKB-KW"/>
</dbReference>
<dbReference type="InterPro" id="IPR001789">
    <property type="entry name" value="Sig_transdc_resp-reg_receiver"/>
</dbReference>
<evidence type="ECO:0000256" key="14">
    <source>
        <dbReference type="PROSITE-ProRule" id="PRU01091"/>
    </source>
</evidence>
<keyword evidence="3" id="KW-0813">Transport</keyword>
<feature type="domain" description="Response regulatory" evidence="15">
    <location>
        <begin position="25"/>
        <end position="141"/>
    </location>
</feature>
<evidence type="ECO:0000256" key="12">
    <source>
        <dbReference type="ARBA" id="ARBA00024735"/>
    </source>
</evidence>
<sequence length="260" mass="29605">MRWNWVLKEGREPVSDLELGKTVYRILVVEDEEGIQELLRLSLQKQGFDVTCVASVEQAEEHLRDPMPHLIVLDWMLPGESGVAWCRSLRRAERTQSLPIIVLTARGEEGDRVHGLESGADDYLSKPFSPRELGARVQALLRRSYGGLTPTHVRIGELLVDIKAHRVTLDDELVGMGPTEFRMLRLFATNPDRVYSREALLDHIWGRQSFIEERTVDVHIHRLRRALAKVGYANIIETVRGEGYRCNPLAPRGLLVEEDA</sequence>
<dbReference type="InterPro" id="IPR039420">
    <property type="entry name" value="WalR-like"/>
</dbReference>
<keyword evidence="11" id="KW-0804">Transcription</keyword>
<evidence type="ECO:0000256" key="6">
    <source>
        <dbReference type="ARBA" id="ARBA00022592"/>
    </source>
</evidence>
<dbReference type="GeneID" id="92930852"/>
<dbReference type="KEGG" id="acu:Atc_0835"/>
<dbReference type="InterPro" id="IPR001867">
    <property type="entry name" value="OmpR/PhoB-type_DNA-bd"/>
</dbReference>
<protein>
    <recommendedName>
        <fullName evidence="2">Phosphate regulon transcriptional regulatory protein PhoB</fullName>
    </recommendedName>
</protein>
<comment type="function">
    <text evidence="12">This protein is a positive regulator for the phosphate regulon. Transcription of this operon is positively regulated by PhoB and PhoR when phosphate is limited.</text>
</comment>
<dbReference type="SMART" id="SM00862">
    <property type="entry name" value="Trans_reg_C"/>
    <property type="match status" value="1"/>
</dbReference>
<dbReference type="PANTHER" id="PTHR48111">
    <property type="entry name" value="REGULATOR OF RPOS"/>
    <property type="match status" value="1"/>
</dbReference>
<evidence type="ECO:0000256" key="9">
    <source>
        <dbReference type="ARBA" id="ARBA00023125"/>
    </source>
</evidence>
<dbReference type="PROSITE" id="PS51755">
    <property type="entry name" value="OMPR_PHOB"/>
    <property type="match status" value="1"/>
</dbReference>
<keyword evidence="18" id="KW-1185">Reference proteome</keyword>
<evidence type="ECO:0000256" key="5">
    <source>
        <dbReference type="ARBA" id="ARBA00022553"/>
    </source>
</evidence>
<dbReference type="EMBL" id="CP002573">
    <property type="protein sequence ID" value="AEK57484.1"/>
    <property type="molecule type" value="Genomic_DNA"/>
</dbReference>
<dbReference type="RefSeq" id="WP_014002503.1">
    <property type="nucleotide sequence ID" value="NC_015850.1"/>
</dbReference>
<dbReference type="STRING" id="990288.Atc_0835"/>
<dbReference type="PROSITE" id="PS50110">
    <property type="entry name" value="RESPONSE_REGULATORY"/>
    <property type="match status" value="1"/>
</dbReference>
<evidence type="ECO:0000313" key="18">
    <source>
        <dbReference type="Proteomes" id="UP000006135"/>
    </source>
</evidence>
<name>F9ZM02_ACICS</name>
<dbReference type="SMART" id="SM00448">
    <property type="entry name" value="REC"/>
    <property type="match status" value="1"/>
</dbReference>
<evidence type="ECO:0000313" key="17">
    <source>
        <dbReference type="EMBL" id="AEK57484.1"/>
    </source>
</evidence>
<feature type="modified residue" description="4-aspartylphosphate" evidence="13">
    <location>
        <position position="74"/>
    </location>
</feature>
<dbReference type="GO" id="GO:0006355">
    <property type="term" value="P:regulation of DNA-templated transcription"/>
    <property type="evidence" value="ECO:0007669"/>
    <property type="project" value="InterPro"/>
</dbReference>
<dbReference type="Gene3D" id="3.40.50.2300">
    <property type="match status" value="1"/>
</dbReference>
<dbReference type="AlphaFoldDB" id="F9ZM02"/>
<keyword evidence="4" id="KW-0963">Cytoplasm</keyword>
<evidence type="ECO:0000256" key="8">
    <source>
        <dbReference type="ARBA" id="ARBA00023015"/>
    </source>
</evidence>
<dbReference type="Gene3D" id="1.10.10.10">
    <property type="entry name" value="Winged helix-like DNA-binding domain superfamily/Winged helix DNA-binding domain"/>
    <property type="match status" value="1"/>
</dbReference>
<dbReference type="CDD" id="cd17618">
    <property type="entry name" value="REC_OmpR_PhoB"/>
    <property type="match status" value="1"/>
</dbReference>
<dbReference type="GO" id="GO:0005829">
    <property type="term" value="C:cytosol"/>
    <property type="evidence" value="ECO:0007669"/>
    <property type="project" value="TreeGrafter"/>
</dbReference>
<dbReference type="GO" id="GO:0000156">
    <property type="term" value="F:phosphorelay response regulator activity"/>
    <property type="evidence" value="ECO:0007669"/>
    <property type="project" value="InterPro"/>
</dbReference>
<dbReference type="InterPro" id="IPR011879">
    <property type="entry name" value="Sig_transdc_resp-reg_PhoB"/>
</dbReference>
<evidence type="ECO:0000256" key="1">
    <source>
        <dbReference type="ARBA" id="ARBA00004496"/>
    </source>
</evidence>
<reference evidence="17 18" key="1">
    <citation type="journal article" date="2011" name="J. Genet. Genomics">
        <title>Unraveling the Acidithiobacillus caldus complete genome and its central metabolisms for carbon assimilation.</title>
        <authorList>
            <person name="You X.Y."/>
            <person name="Guo X."/>
            <person name="Zheng H.J."/>
            <person name="Zhang M.J."/>
            <person name="Liu L.J."/>
            <person name="Zhu Y.Q."/>
            <person name="Zhu B."/>
            <person name="Wang S.Y."/>
            <person name="Zhao G.P."/>
            <person name="Poetsch A."/>
            <person name="Jiang C.Y."/>
            <person name="Liu S.J."/>
        </authorList>
    </citation>
    <scope>NUCLEOTIDE SEQUENCE [LARGE SCALE GENOMIC DNA]</scope>
    <source>
        <strain evidence="17 18">SM-1</strain>
    </source>
</reference>
<evidence type="ECO:0000256" key="3">
    <source>
        <dbReference type="ARBA" id="ARBA00022448"/>
    </source>
</evidence>